<feature type="binding site" evidence="4">
    <location>
        <position position="54"/>
    </location>
    <ligand>
        <name>substrate</name>
    </ligand>
</feature>
<dbReference type="AlphaFoldDB" id="A0A0K8J555"/>
<dbReference type="NCBIfam" id="TIGR02727">
    <property type="entry name" value="MTHFS_bact"/>
    <property type="match status" value="1"/>
</dbReference>
<feature type="binding site" evidence="4">
    <location>
        <begin position="134"/>
        <end position="142"/>
    </location>
    <ligand>
        <name>ATP</name>
        <dbReference type="ChEBI" id="CHEBI:30616"/>
    </ligand>
</feature>
<evidence type="ECO:0000313" key="6">
    <source>
        <dbReference type="EMBL" id="CUH92610.1"/>
    </source>
</evidence>
<dbReference type="EC" id="6.3.3.2" evidence="5"/>
<dbReference type="Proteomes" id="UP000196053">
    <property type="component" value="Chromosome I"/>
</dbReference>
<evidence type="ECO:0000313" key="7">
    <source>
        <dbReference type="Proteomes" id="UP000196053"/>
    </source>
</evidence>
<evidence type="ECO:0000256" key="3">
    <source>
        <dbReference type="ARBA" id="ARBA00022840"/>
    </source>
</evidence>
<dbReference type="Gene3D" id="3.40.50.10420">
    <property type="entry name" value="NagB/RpiA/CoA transferase-like"/>
    <property type="match status" value="1"/>
</dbReference>
<evidence type="ECO:0000256" key="4">
    <source>
        <dbReference type="PIRSR" id="PIRSR006806-1"/>
    </source>
</evidence>
<dbReference type="PANTHER" id="PTHR23407:SF1">
    <property type="entry name" value="5-FORMYLTETRAHYDROFOLATE CYCLO-LIGASE"/>
    <property type="match status" value="1"/>
</dbReference>
<keyword evidence="5" id="KW-0460">Magnesium</keyword>
<keyword evidence="5" id="KW-0479">Metal-binding</keyword>
<feature type="binding site" evidence="4">
    <location>
        <position position="49"/>
    </location>
    <ligand>
        <name>substrate</name>
    </ligand>
</feature>
<dbReference type="GO" id="GO:0009396">
    <property type="term" value="P:folic acid-containing compound biosynthetic process"/>
    <property type="evidence" value="ECO:0007669"/>
    <property type="project" value="TreeGrafter"/>
</dbReference>
<dbReference type="PANTHER" id="PTHR23407">
    <property type="entry name" value="ATPASE INHIBITOR/5-FORMYLTETRAHYDROFOLATE CYCLO-LIGASE"/>
    <property type="match status" value="1"/>
</dbReference>
<evidence type="ECO:0000256" key="2">
    <source>
        <dbReference type="ARBA" id="ARBA00022741"/>
    </source>
</evidence>
<sequence>MTKNEIRSLIKEKRNNLTLRIRREYDKDIHERLFELPEFKDCNKLFTYVSFGSEVDTFAIINKALGMKKEVYIPKVEGKNLNFYKINKLEGLVRSKFGILEPEGINNPYLASHLQEDNKLMLLPGLAFDKYGNRIGYGAGYYDRYLGAYSINNWIKIALAYDFQIMDRLNVNEYDIRTDYIVTDKRVISCN</sequence>
<dbReference type="PIRSF" id="PIRSF006806">
    <property type="entry name" value="FTHF_cligase"/>
    <property type="match status" value="1"/>
</dbReference>
<keyword evidence="2 4" id="KW-0547">Nucleotide-binding</keyword>
<dbReference type="GO" id="GO:0030272">
    <property type="term" value="F:5-formyltetrahydrofolate cyclo-ligase activity"/>
    <property type="evidence" value="ECO:0007669"/>
    <property type="project" value="UniProtKB-EC"/>
</dbReference>
<comment type="catalytic activity">
    <reaction evidence="5">
        <text>(6S)-5-formyl-5,6,7,8-tetrahydrofolate + ATP = (6R)-5,10-methenyltetrahydrofolate + ADP + phosphate</text>
        <dbReference type="Rhea" id="RHEA:10488"/>
        <dbReference type="ChEBI" id="CHEBI:30616"/>
        <dbReference type="ChEBI" id="CHEBI:43474"/>
        <dbReference type="ChEBI" id="CHEBI:57455"/>
        <dbReference type="ChEBI" id="CHEBI:57457"/>
        <dbReference type="ChEBI" id="CHEBI:456216"/>
        <dbReference type="EC" id="6.3.3.2"/>
    </reaction>
</comment>
<protein>
    <recommendedName>
        <fullName evidence="5">5-formyltetrahydrofolate cyclo-ligase</fullName>
        <ecNumber evidence="5">6.3.3.2</ecNumber>
    </recommendedName>
</protein>
<dbReference type="InterPro" id="IPR024185">
    <property type="entry name" value="FTHF_cligase-like_sf"/>
</dbReference>
<proteinExistence type="inferred from homology"/>
<keyword evidence="7" id="KW-1185">Reference proteome</keyword>
<dbReference type="KEGG" id="hsd:SD1D_1064"/>
<dbReference type="Pfam" id="PF01812">
    <property type="entry name" value="5-FTHF_cyc-lig"/>
    <property type="match status" value="1"/>
</dbReference>
<feature type="binding site" evidence="4">
    <location>
        <begin position="3"/>
        <end position="7"/>
    </location>
    <ligand>
        <name>ATP</name>
        <dbReference type="ChEBI" id="CHEBI:30616"/>
    </ligand>
</feature>
<dbReference type="SUPFAM" id="SSF100950">
    <property type="entry name" value="NagB/RpiA/CoA transferase-like"/>
    <property type="match status" value="1"/>
</dbReference>
<keyword evidence="3 4" id="KW-0067">ATP-binding</keyword>
<dbReference type="EMBL" id="LN879430">
    <property type="protein sequence ID" value="CUH92610.1"/>
    <property type="molecule type" value="Genomic_DNA"/>
</dbReference>
<organism evidence="6 7">
    <name type="scientific">Herbinix luporum</name>
    <dbReference type="NCBI Taxonomy" id="1679721"/>
    <lineage>
        <taxon>Bacteria</taxon>
        <taxon>Bacillati</taxon>
        <taxon>Bacillota</taxon>
        <taxon>Clostridia</taxon>
        <taxon>Lachnospirales</taxon>
        <taxon>Lachnospiraceae</taxon>
        <taxon>Herbinix</taxon>
    </lineage>
</organism>
<evidence type="ECO:0000256" key="1">
    <source>
        <dbReference type="ARBA" id="ARBA00010638"/>
    </source>
</evidence>
<dbReference type="GO" id="GO:0035999">
    <property type="term" value="P:tetrahydrofolate interconversion"/>
    <property type="evidence" value="ECO:0007669"/>
    <property type="project" value="TreeGrafter"/>
</dbReference>
<dbReference type="InterPro" id="IPR037171">
    <property type="entry name" value="NagB/RpiA_transferase-like"/>
</dbReference>
<evidence type="ECO:0000256" key="5">
    <source>
        <dbReference type="RuleBase" id="RU361279"/>
    </source>
</evidence>
<comment type="cofactor">
    <cofactor evidence="5">
        <name>Mg(2+)</name>
        <dbReference type="ChEBI" id="CHEBI:18420"/>
    </cofactor>
</comment>
<accession>A0A0K8J555</accession>
<dbReference type="GO" id="GO:0046872">
    <property type="term" value="F:metal ion binding"/>
    <property type="evidence" value="ECO:0007669"/>
    <property type="project" value="UniProtKB-KW"/>
</dbReference>
<dbReference type="GO" id="GO:0005524">
    <property type="term" value="F:ATP binding"/>
    <property type="evidence" value="ECO:0007669"/>
    <property type="project" value="UniProtKB-KW"/>
</dbReference>
<gene>
    <name evidence="6" type="ORF">SD1D_1064</name>
</gene>
<dbReference type="InterPro" id="IPR002698">
    <property type="entry name" value="FTHF_cligase"/>
</dbReference>
<comment type="similarity">
    <text evidence="1 5">Belongs to the 5-formyltetrahydrofolate cyclo-ligase family.</text>
</comment>
<dbReference type="RefSeq" id="WP_058257963.1">
    <property type="nucleotide sequence ID" value="NZ_DUPS01000029.1"/>
</dbReference>
<reference evidence="7" key="1">
    <citation type="submission" date="2015-09" db="EMBL/GenBank/DDBJ databases">
        <authorList>
            <person name="Wibberg D."/>
        </authorList>
    </citation>
    <scope>NUCLEOTIDE SEQUENCE [LARGE SCALE GENOMIC DNA]</scope>
    <source>
        <strain evidence="7">SD1D</strain>
    </source>
</reference>
<dbReference type="OrthoDB" id="9801938at2"/>
<name>A0A0K8J555_9FIRM</name>